<dbReference type="PANTHER" id="PTHR12837">
    <property type="entry name" value="POLY ADP-RIBOSE GLYCOHYDROLASE"/>
    <property type="match status" value="1"/>
</dbReference>
<dbReference type="GO" id="GO:0005737">
    <property type="term" value="C:cytoplasm"/>
    <property type="evidence" value="ECO:0007669"/>
    <property type="project" value="TreeGrafter"/>
</dbReference>
<accession>A0A8S4NM35</accession>
<proteinExistence type="predicted"/>
<comment type="caution">
    <text evidence="3">The sequence shown here is derived from an EMBL/GenBank/DDBJ whole genome shotgun (WGS) entry which is preliminary data.</text>
</comment>
<evidence type="ECO:0000313" key="3">
    <source>
        <dbReference type="EMBL" id="CAH1781804.1"/>
    </source>
</evidence>
<dbReference type="GO" id="GO:0006282">
    <property type="term" value="P:regulation of DNA repair"/>
    <property type="evidence" value="ECO:0007669"/>
    <property type="project" value="InterPro"/>
</dbReference>
<dbReference type="Proteomes" id="UP000749559">
    <property type="component" value="Unassembled WGS sequence"/>
</dbReference>
<dbReference type="GO" id="GO:0004649">
    <property type="term" value="F:poly(ADP-ribose) glycohydrolase activity"/>
    <property type="evidence" value="ECO:0007669"/>
    <property type="project" value="InterPro"/>
</dbReference>
<dbReference type="GO" id="GO:0005975">
    <property type="term" value="P:carbohydrate metabolic process"/>
    <property type="evidence" value="ECO:0007669"/>
    <property type="project" value="InterPro"/>
</dbReference>
<keyword evidence="4" id="KW-1185">Reference proteome</keyword>
<dbReference type="OrthoDB" id="6154436at2759"/>
<feature type="region of interest" description="Disordered" evidence="1">
    <location>
        <begin position="698"/>
        <end position="721"/>
    </location>
</feature>
<protein>
    <recommendedName>
        <fullName evidence="2">PARG helical domain-containing protein</fullName>
    </recommendedName>
</protein>
<dbReference type="PANTHER" id="PTHR12837:SF0">
    <property type="entry name" value="POLY(ADP-RIBOSE) GLYCOHYDROLASE"/>
    <property type="match status" value="1"/>
</dbReference>
<feature type="domain" description="PARG helical" evidence="2">
    <location>
        <begin position="74"/>
        <end position="173"/>
    </location>
</feature>
<dbReference type="GO" id="GO:1990966">
    <property type="term" value="P:ATP generation from poly-ADP-D-ribose"/>
    <property type="evidence" value="ECO:0007669"/>
    <property type="project" value="TreeGrafter"/>
</dbReference>
<feature type="compositionally biased region" description="Polar residues" evidence="1">
    <location>
        <begin position="702"/>
        <end position="712"/>
    </location>
</feature>
<dbReference type="Pfam" id="PF20811">
    <property type="entry name" value="PARG_cat_N"/>
    <property type="match status" value="1"/>
</dbReference>
<sequence>MKSWQRPLTLPCELESWDKVTNALADLRNIRTLDELRNALDNLQQISSEKSQSDKGGIYSGLLYYLQYECSECELDLFINLTLTCIVDLVRTSQDIRQRRQSQTDNGASLTLSQEYLQSLLASALLCLLPQDGTSSLNFTSLYRQIPFSSLASSKLKTVLTYMEDISKHYSTGECSPNIQIQMKTMETCDLPSLSDWLMSTKPLCQVHINETVDKNKEEGPTRKTYTDAQTSFTVNDPPRNMRNQLDECKLRTFDRFEPNQKRPKEPDAIHARNTHLIYIDQNDNTCNQEMYKHPDLLVASSYQEELRAGDALCLTADNSTDPYIVGIATQPYTTSSQHQYSIESLLSELNTMYTALGSYSNTNVNNNVVGKCSQPEDTTSNMIGQNFDADYLIGQKEDGSECDSSTVQSEDFQSATETLSNAEAEPNEEDLVEFYQTTNQSYLVPTSQAQNLLTNQDLGTLEPNNLALKGQLQTNENLNQSANHDTHFLKVSNESPLDAKFTNDSCLDAEYGNVAAQMDEEEVAFIRMVKGFKPPVVSQTQSIDHPCRPEHLGEGEPSLEQLAWMTEFRRRSSNLSDLSSRRSSTKSSLSRTSSRCSSDFSSEFEEYYENFQNVTKKIHPPAITEEPQGTQNVSDFASEFVEGILTESACTAADMTPGVQNFAVFTQKKLSTIKRPKAQKIHRTGAQHFDENQAVVRSRKMSSGSDIYKNNSDSDESYRNNKVTDYQPCNSNQLHSHDLDFHNEQETAHQHRIAANFIDNMFNDTLLLMRNGAHLAADQADNCELQGAVGGEPDNNIDEKYSLVQYLPKYQIQNSEFQSNLEIQENLQILDFASNSADFILHQVYQQFTEDPNSVAPPCEEMYYHITPPIEQSDDHKIFLENVKSYVDCLVDAGFSEALCQFQPPGPQLQPIGFQPLPPEYNLQLTLTHSSPIGPQSKSLEPQPSSQSIDPNASRIEDYATLIVTQVIQSALEEIKSYLKHPHTNMSDDLKILLQQTTDYKCNNISETLSEQVIDSGIKLANYAELVSSDIMHDALLDIELRMSNPIHIIETSRSLTPDEQYFEEEFLRESPMPTLSVPSSGDTNLGKFAVDLARRASYEDTTRRASNSFQDSTLSAFADELVQSNPNLPSLSMFQQCLHVDLHPDTSDYLAKRGSFDSSQYMRSHHDQNNDSTKLSSSWCSLALKHEKSKGAGTLNSTGGITLHIPKFHINPRNIHHMTRLKVTPELETHCDDLVFDTLQTVIYDITHPSVPCAKTDHVSYDKDSTISAQMLLFADCIVQNAIQQALDIVSVSPSDLAEAGSDLEEYFDCIAYPDTVTSYSTMLSRNIIDGAYLDVKARISGNHLQCPRSVSVHLMGDSQLCAIIQWISASYCDISTLCLNTCDNEFLSQMHTEGPGRPQLWCCQRH</sequence>
<gene>
    <name evidence="3" type="ORF">OFUS_LOCUS8323</name>
</gene>
<name>A0A8S4NM35_OWEFU</name>
<organism evidence="3 4">
    <name type="scientific">Owenia fusiformis</name>
    <name type="common">Polychaete worm</name>
    <dbReference type="NCBI Taxonomy" id="6347"/>
    <lineage>
        <taxon>Eukaryota</taxon>
        <taxon>Metazoa</taxon>
        <taxon>Spiralia</taxon>
        <taxon>Lophotrochozoa</taxon>
        <taxon>Annelida</taxon>
        <taxon>Polychaeta</taxon>
        <taxon>Sedentaria</taxon>
        <taxon>Canalipalpata</taxon>
        <taxon>Sabellida</taxon>
        <taxon>Oweniida</taxon>
        <taxon>Oweniidae</taxon>
        <taxon>Owenia</taxon>
    </lineage>
</organism>
<feature type="region of interest" description="Disordered" evidence="1">
    <location>
        <begin position="576"/>
        <end position="597"/>
    </location>
</feature>
<dbReference type="InterPro" id="IPR048362">
    <property type="entry name" value="PARG_helical"/>
</dbReference>
<dbReference type="GO" id="GO:0005634">
    <property type="term" value="C:nucleus"/>
    <property type="evidence" value="ECO:0007669"/>
    <property type="project" value="TreeGrafter"/>
</dbReference>
<feature type="region of interest" description="Disordered" evidence="1">
    <location>
        <begin position="933"/>
        <end position="952"/>
    </location>
</feature>
<evidence type="ECO:0000259" key="2">
    <source>
        <dbReference type="Pfam" id="PF20811"/>
    </source>
</evidence>
<dbReference type="EMBL" id="CAIIXF020000004">
    <property type="protein sequence ID" value="CAH1781804.1"/>
    <property type="molecule type" value="Genomic_DNA"/>
</dbReference>
<dbReference type="InterPro" id="IPR007724">
    <property type="entry name" value="Poly_GlycHdrlase"/>
</dbReference>
<dbReference type="GO" id="GO:0009225">
    <property type="term" value="P:nucleotide-sugar metabolic process"/>
    <property type="evidence" value="ECO:0007669"/>
    <property type="project" value="TreeGrafter"/>
</dbReference>
<evidence type="ECO:0000256" key="1">
    <source>
        <dbReference type="SAM" id="MobiDB-lite"/>
    </source>
</evidence>
<reference evidence="3" key="1">
    <citation type="submission" date="2022-03" db="EMBL/GenBank/DDBJ databases">
        <authorList>
            <person name="Martin C."/>
        </authorList>
    </citation>
    <scope>NUCLEOTIDE SEQUENCE</scope>
</reference>
<evidence type="ECO:0000313" key="4">
    <source>
        <dbReference type="Proteomes" id="UP000749559"/>
    </source>
</evidence>